<dbReference type="GO" id="GO:0005886">
    <property type="term" value="C:plasma membrane"/>
    <property type="evidence" value="ECO:0007669"/>
    <property type="project" value="UniProtKB-SubCell"/>
</dbReference>
<keyword evidence="6 13" id="KW-1003">Cell membrane</keyword>
<feature type="binding site" evidence="13">
    <location>
        <position position="66"/>
    </location>
    <ligand>
        <name>substrate</name>
    </ligand>
</feature>
<feature type="binding site" evidence="13">
    <location>
        <position position="245"/>
    </location>
    <ligand>
        <name>FMN</name>
        <dbReference type="ChEBI" id="CHEBI:58210"/>
    </ligand>
</feature>
<dbReference type="CDD" id="cd04738">
    <property type="entry name" value="DHOD_2_like"/>
    <property type="match status" value="1"/>
</dbReference>
<dbReference type="InterPro" id="IPR013785">
    <property type="entry name" value="Aldolase_TIM"/>
</dbReference>
<keyword evidence="8 13" id="KW-0288">FMN</keyword>
<dbReference type="SUPFAM" id="SSF51395">
    <property type="entry name" value="FMN-linked oxidoreductases"/>
    <property type="match status" value="1"/>
</dbReference>
<evidence type="ECO:0000256" key="9">
    <source>
        <dbReference type="ARBA" id="ARBA00022975"/>
    </source>
</evidence>
<feature type="binding site" evidence="13">
    <location>
        <position position="86"/>
    </location>
    <ligand>
        <name>FMN</name>
        <dbReference type="ChEBI" id="CHEBI:58210"/>
    </ligand>
</feature>
<reference evidence="16 17" key="1">
    <citation type="submission" date="2018-05" db="EMBL/GenBank/DDBJ databases">
        <title>Genomic Encyclopedia of Type Strains, Phase IV (KMG-IV): sequencing the most valuable type-strain genomes for metagenomic binning, comparative biology and taxonomic classification.</title>
        <authorList>
            <person name="Goeker M."/>
        </authorList>
    </citation>
    <scope>NUCLEOTIDE SEQUENCE [LARGE SCALE GENOMIC DNA]</scope>
    <source>
        <strain evidence="16 17">DSM 29661</strain>
    </source>
</reference>
<comment type="cofactor">
    <cofactor evidence="13">
        <name>FMN</name>
        <dbReference type="ChEBI" id="CHEBI:58210"/>
    </cofactor>
    <text evidence="13">Binds 1 FMN per subunit.</text>
</comment>
<keyword evidence="10 13" id="KW-0560">Oxidoreductase</keyword>
<evidence type="ECO:0000256" key="7">
    <source>
        <dbReference type="ARBA" id="ARBA00022630"/>
    </source>
</evidence>
<dbReference type="GO" id="GO:0044205">
    <property type="term" value="P:'de novo' UMP biosynthetic process"/>
    <property type="evidence" value="ECO:0007669"/>
    <property type="project" value="UniProtKB-UniRule"/>
</dbReference>
<feature type="binding site" evidence="13">
    <location>
        <position position="172"/>
    </location>
    <ligand>
        <name>FMN</name>
        <dbReference type="ChEBI" id="CHEBI:58210"/>
    </ligand>
</feature>
<keyword evidence="9 13" id="KW-0665">Pyrimidine biosynthesis</keyword>
<dbReference type="EC" id="1.3.5.2" evidence="13"/>
<dbReference type="GO" id="GO:0106430">
    <property type="term" value="F:dihydroorotate dehydrogenase (quinone) activity"/>
    <property type="evidence" value="ECO:0007669"/>
    <property type="project" value="UniProtKB-EC"/>
</dbReference>
<evidence type="ECO:0000256" key="13">
    <source>
        <dbReference type="HAMAP-Rule" id="MF_00225"/>
    </source>
</evidence>
<dbReference type="UniPathway" id="UPA00070">
    <property type="reaction ID" value="UER00946"/>
</dbReference>
<evidence type="ECO:0000256" key="6">
    <source>
        <dbReference type="ARBA" id="ARBA00022475"/>
    </source>
</evidence>
<dbReference type="HAMAP" id="MF_00225">
    <property type="entry name" value="DHO_dh_type2"/>
    <property type="match status" value="1"/>
</dbReference>
<evidence type="ECO:0000256" key="1">
    <source>
        <dbReference type="ARBA" id="ARBA00003125"/>
    </source>
</evidence>
<keyword evidence="17" id="KW-1185">Reference proteome</keyword>
<evidence type="ECO:0000256" key="4">
    <source>
        <dbReference type="ARBA" id="ARBA00005359"/>
    </source>
</evidence>
<proteinExistence type="inferred from homology"/>
<comment type="function">
    <text evidence="1 13">Catalyzes the conversion of dihydroorotate to orotate with quinone as electron acceptor.</text>
</comment>
<evidence type="ECO:0000256" key="3">
    <source>
        <dbReference type="ARBA" id="ARBA00005161"/>
    </source>
</evidence>
<dbReference type="Gene3D" id="3.20.20.70">
    <property type="entry name" value="Aldolase class I"/>
    <property type="match status" value="1"/>
</dbReference>
<feature type="binding site" evidence="13">
    <location>
        <position position="172"/>
    </location>
    <ligand>
        <name>substrate</name>
    </ligand>
</feature>
<comment type="similarity">
    <text evidence="4 13">Belongs to the dihydroorotate dehydrogenase family. Type 2 subfamily.</text>
</comment>
<comment type="caution">
    <text evidence="16">The sequence shown here is derived from an EMBL/GenBank/DDBJ whole genome shotgun (WGS) entry which is preliminary data.</text>
</comment>
<dbReference type="Proteomes" id="UP000247555">
    <property type="component" value="Unassembled WGS sequence"/>
</dbReference>
<evidence type="ECO:0000256" key="8">
    <source>
        <dbReference type="ARBA" id="ARBA00022643"/>
    </source>
</evidence>
<sequence>MLYSLIRPLLFRLDAETAHNVTLGTLRFLNDYGLDTLLNKPIPAQPIEVMGLTFPNPVGLAAGLDKNGDYLDALAALGFGFVEIGTVTPLPQPGNPKPRLFRYPEAEAIINRMGFNNDGVDALVDNIKRSRFQGVLGINIGKNALTPMERAVDDYLTCLNKVYLYASYVTINISSPNTKNLRDLQSSTALSELLGRLKMRQLELAQQHGRYVPLVVKLAPDLEDEAIDDIAKVLLAKEIDGVIATNTTLSRDGVQHIPQAAQDGGLSGAPLKGRSTRVIRRLSDALDGAIPIIGVGGITRGGDAWEKLNAGASLVQIYSGLIFQGPQLIEAAVNACRPYFITHGVTPRRRGPDVQASTLTPGETPAAETPAADAQTPATDAATSTVANPEGAVSSPNEGDATAPPANHGVIQITPGVEPPTVDEPFTEPAPATPVPAPVEPPKKMTLDQMLAAAVAPVVPPRPQPDAPAADAGAGPAPVAAAAPAEPTADASQAPTIIATTKAANAYMASGPRKKRRPT</sequence>
<feature type="binding site" evidence="13">
    <location>
        <position position="139"/>
    </location>
    <ligand>
        <name>FMN</name>
        <dbReference type="ChEBI" id="CHEBI:58210"/>
    </ligand>
</feature>
<evidence type="ECO:0000259" key="15">
    <source>
        <dbReference type="Pfam" id="PF01180"/>
    </source>
</evidence>
<dbReference type="NCBIfam" id="NF003645">
    <property type="entry name" value="PRK05286.1-2"/>
    <property type="match status" value="1"/>
</dbReference>
<dbReference type="InterPro" id="IPR005720">
    <property type="entry name" value="Dihydroorotate_DH_cat"/>
</dbReference>
<feature type="domain" description="Dihydroorotate dehydrogenase catalytic" evidence="15">
    <location>
        <begin position="48"/>
        <end position="330"/>
    </location>
</feature>
<organism evidence="16 17">
    <name type="scientific">Rivihabitans pingtungensis</name>
    <dbReference type="NCBI Taxonomy" id="1054498"/>
    <lineage>
        <taxon>Bacteria</taxon>
        <taxon>Pseudomonadati</taxon>
        <taxon>Pseudomonadota</taxon>
        <taxon>Betaproteobacteria</taxon>
        <taxon>Neisseriales</taxon>
        <taxon>Aquaspirillaceae</taxon>
        <taxon>Rivihabitans</taxon>
    </lineage>
</organism>
<comment type="pathway">
    <text evidence="3 13">Pyrimidine metabolism; UMP biosynthesis via de novo pathway; orotate from (S)-dihydroorotate (quinone route): step 1/1.</text>
</comment>
<name>A0A318KXC9_9NEIS</name>
<feature type="binding site" evidence="13">
    <location>
        <begin position="62"/>
        <end position="66"/>
    </location>
    <ligand>
        <name>FMN</name>
        <dbReference type="ChEBI" id="CHEBI:58210"/>
    </ligand>
</feature>
<dbReference type="InterPro" id="IPR050074">
    <property type="entry name" value="DHO_dehydrogenase"/>
</dbReference>
<dbReference type="InterPro" id="IPR001295">
    <property type="entry name" value="Dihydroorotate_DH_CS"/>
</dbReference>
<feature type="binding site" evidence="13">
    <location>
        <begin position="318"/>
        <end position="319"/>
    </location>
    <ligand>
        <name>FMN</name>
        <dbReference type="ChEBI" id="CHEBI:58210"/>
    </ligand>
</feature>
<dbReference type="PANTHER" id="PTHR48109">
    <property type="entry name" value="DIHYDROOROTATE DEHYDROGENASE (QUINONE), MITOCHONDRIAL-RELATED"/>
    <property type="match status" value="1"/>
</dbReference>
<dbReference type="AlphaFoldDB" id="A0A318KXC9"/>
<accession>A0A318KXC9</accession>
<protein>
    <recommendedName>
        <fullName evidence="13">Dihydroorotate dehydrogenase (quinone)</fullName>
        <ecNumber evidence="13">1.3.5.2</ecNumber>
    </recommendedName>
    <alternativeName>
        <fullName evidence="13">DHOdehase</fullName>
        <shortName evidence="13">DHOD</shortName>
        <shortName evidence="13">DHODase</shortName>
    </alternativeName>
    <alternativeName>
        <fullName evidence="13">Dihydroorotate oxidase</fullName>
    </alternativeName>
</protein>
<evidence type="ECO:0000256" key="12">
    <source>
        <dbReference type="ARBA" id="ARBA00048639"/>
    </source>
</evidence>
<evidence type="ECO:0000313" key="16">
    <source>
        <dbReference type="EMBL" id="PXX81222.1"/>
    </source>
</evidence>
<dbReference type="GO" id="GO:0005737">
    <property type="term" value="C:cytoplasm"/>
    <property type="evidence" value="ECO:0007669"/>
    <property type="project" value="InterPro"/>
</dbReference>
<feature type="binding site" evidence="13">
    <location>
        <position position="217"/>
    </location>
    <ligand>
        <name>FMN</name>
        <dbReference type="ChEBI" id="CHEBI:58210"/>
    </ligand>
</feature>
<feature type="binding site" evidence="13">
    <location>
        <position position="177"/>
    </location>
    <ligand>
        <name>substrate</name>
    </ligand>
</feature>
<dbReference type="FunFam" id="3.20.20.70:FF:000028">
    <property type="entry name" value="Dihydroorotate dehydrogenase (quinone)"/>
    <property type="match status" value="1"/>
</dbReference>
<feature type="region of interest" description="Disordered" evidence="14">
    <location>
        <begin position="460"/>
        <end position="496"/>
    </location>
</feature>
<feature type="active site" description="Nucleophile" evidence="13">
    <location>
        <position position="175"/>
    </location>
</feature>
<dbReference type="NCBIfam" id="NF003644">
    <property type="entry name" value="PRK05286.1-1"/>
    <property type="match status" value="1"/>
</dbReference>
<feature type="region of interest" description="Disordered" evidence="14">
    <location>
        <begin position="343"/>
        <end position="439"/>
    </location>
</feature>
<evidence type="ECO:0000256" key="11">
    <source>
        <dbReference type="ARBA" id="ARBA00023136"/>
    </source>
</evidence>
<evidence type="ECO:0000256" key="5">
    <source>
        <dbReference type="ARBA" id="ARBA00011245"/>
    </source>
</evidence>
<evidence type="ECO:0000313" key="17">
    <source>
        <dbReference type="Proteomes" id="UP000247555"/>
    </source>
</evidence>
<keyword evidence="11 13" id="KW-0472">Membrane</keyword>
<feature type="binding site" evidence="13">
    <location>
        <position position="268"/>
    </location>
    <ligand>
        <name>FMN</name>
        <dbReference type="ChEBI" id="CHEBI:58210"/>
    </ligand>
</feature>
<comment type="subcellular location">
    <subcellularLocation>
        <location evidence="2 13">Cell membrane</location>
        <topology evidence="2 13">Peripheral membrane protein</topology>
    </subcellularLocation>
</comment>
<gene>
    <name evidence="13" type="primary">pyrD</name>
    <name evidence="16" type="ORF">DFR34_10257</name>
</gene>
<evidence type="ECO:0000256" key="10">
    <source>
        <dbReference type="ARBA" id="ARBA00023002"/>
    </source>
</evidence>
<evidence type="ECO:0000256" key="2">
    <source>
        <dbReference type="ARBA" id="ARBA00004202"/>
    </source>
</evidence>
<feature type="compositionally biased region" description="Low complexity" evidence="14">
    <location>
        <begin position="467"/>
        <end position="491"/>
    </location>
</feature>
<dbReference type="NCBIfam" id="NF003652">
    <property type="entry name" value="PRK05286.2-5"/>
    <property type="match status" value="1"/>
</dbReference>
<dbReference type="NCBIfam" id="TIGR01036">
    <property type="entry name" value="pyrD_sub2"/>
    <property type="match status" value="1"/>
</dbReference>
<dbReference type="NCBIfam" id="NF003646">
    <property type="entry name" value="PRK05286.1-4"/>
    <property type="match status" value="1"/>
</dbReference>
<dbReference type="GO" id="GO:0006207">
    <property type="term" value="P:'de novo' pyrimidine nucleobase biosynthetic process"/>
    <property type="evidence" value="ECO:0007669"/>
    <property type="project" value="UniProtKB-UniRule"/>
</dbReference>
<keyword evidence="7 13" id="KW-0285">Flavoprotein</keyword>
<comment type="subunit">
    <text evidence="5 13">Monomer.</text>
</comment>
<dbReference type="EMBL" id="QJKI01000002">
    <property type="protein sequence ID" value="PXX81222.1"/>
    <property type="molecule type" value="Genomic_DNA"/>
</dbReference>
<dbReference type="PROSITE" id="PS00911">
    <property type="entry name" value="DHODEHASE_1"/>
    <property type="match status" value="1"/>
</dbReference>
<dbReference type="Pfam" id="PF01180">
    <property type="entry name" value="DHO_dh"/>
    <property type="match status" value="1"/>
</dbReference>
<dbReference type="PANTHER" id="PTHR48109:SF4">
    <property type="entry name" value="DIHYDROOROTATE DEHYDROGENASE (QUINONE), MITOCHONDRIAL"/>
    <property type="match status" value="1"/>
</dbReference>
<feature type="compositionally biased region" description="Low complexity" evidence="14">
    <location>
        <begin position="358"/>
        <end position="385"/>
    </location>
</feature>
<feature type="binding site" evidence="13">
    <location>
        <position position="297"/>
    </location>
    <ligand>
        <name>FMN</name>
        <dbReference type="ChEBI" id="CHEBI:58210"/>
    </ligand>
</feature>
<feature type="binding site" evidence="13">
    <location>
        <begin position="111"/>
        <end position="115"/>
    </location>
    <ligand>
        <name>substrate</name>
    </ligand>
</feature>
<evidence type="ECO:0000256" key="14">
    <source>
        <dbReference type="SAM" id="MobiDB-lite"/>
    </source>
</evidence>
<feature type="binding site" evidence="13">
    <location>
        <begin position="246"/>
        <end position="247"/>
    </location>
    <ligand>
        <name>substrate</name>
    </ligand>
</feature>
<comment type="catalytic activity">
    <reaction evidence="12 13">
        <text>(S)-dihydroorotate + a quinone = orotate + a quinol</text>
        <dbReference type="Rhea" id="RHEA:30187"/>
        <dbReference type="ChEBI" id="CHEBI:24646"/>
        <dbReference type="ChEBI" id="CHEBI:30839"/>
        <dbReference type="ChEBI" id="CHEBI:30864"/>
        <dbReference type="ChEBI" id="CHEBI:132124"/>
        <dbReference type="EC" id="1.3.5.2"/>
    </reaction>
</comment>
<dbReference type="InterPro" id="IPR005719">
    <property type="entry name" value="Dihydroorotate_DH_2"/>
</dbReference>